<feature type="compositionally biased region" description="Basic residues" evidence="4">
    <location>
        <begin position="201"/>
        <end position="213"/>
    </location>
</feature>
<dbReference type="Proteomes" id="UP000326924">
    <property type="component" value="Unassembled WGS sequence"/>
</dbReference>
<evidence type="ECO:0000259" key="5">
    <source>
        <dbReference type="PROSITE" id="PS50013"/>
    </source>
</evidence>
<dbReference type="SUPFAM" id="SSF54160">
    <property type="entry name" value="Chromo domain-like"/>
    <property type="match status" value="1"/>
</dbReference>
<proteinExistence type="predicted"/>
<dbReference type="Gene3D" id="2.40.50.40">
    <property type="match status" value="1"/>
</dbReference>
<gene>
    <name evidence="6" type="ORF">FN846DRAFT_905556</name>
</gene>
<organism evidence="6 7">
    <name type="scientific">Sphaerosporella brunnea</name>
    <dbReference type="NCBI Taxonomy" id="1250544"/>
    <lineage>
        <taxon>Eukaryota</taxon>
        <taxon>Fungi</taxon>
        <taxon>Dikarya</taxon>
        <taxon>Ascomycota</taxon>
        <taxon>Pezizomycotina</taxon>
        <taxon>Pezizomycetes</taxon>
        <taxon>Pezizales</taxon>
        <taxon>Pyronemataceae</taxon>
        <taxon>Sphaerosporella</taxon>
    </lineage>
</organism>
<name>A0A5J5F1J3_9PEZI</name>
<feature type="compositionally biased region" description="Polar residues" evidence="4">
    <location>
        <begin position="293"/>
        <end position="307"/>
    </location>
</feature>
<evidence type="ECO:0000313" key="6">
    <source>
        <dbReference type="EMBL" id="KAA8909552.1"/>
    </source>
</evidence>
<dbReference type="PROSITE" id="PS50013">
    <property type="entry name" value="CHROMO_2"/>
    <property type="match status" value="1"/>
</dbReference>
<feature type="region of interest" description="Disordered" evidence="4">
    <location>
        <begin position="348"/>
        <end position="408"/>
    </location>
</feature>
<dbReference type="PANTHER" id="PTHR22812">
    <property type="entry name" value="CHROMOBOX PROTEIN"/>
    <property type="match status" value="1"/>
</dbReference>
<feature type="compositionally biased region" description="Acidic residues" evidence="4">
    <location>
        <begin position="218"/>
        <end position="228"/>
    </location>
</feature>
<feature type="compositionally biased region" description="Basic and acidic residues" evidence="4">
    <location>
        <begin position="96"/>
        <end position="115"/>
    </location>
</feature>
<dbReference type="InterPro" id="IPR000953">
    <property type="entry name" value="Chromo/chromo_shadow_dom"/>
</dbReference>
<evidence type="ECO:0000313" key="7">
    <source>
        <dbReference type="Proteomes" id="UP000326924"/>
    </source>
</evidence>
<dbReference type="EMBL" id="VXIS01000056">
    <property type="protein sequence ID" value="KAA8909552.1"/>
    <property type="molecule type" value="Genomic_DNA"/>
</dbReference>
<reference evidence="6 7" key="1">
    <citation type="submission" date="2019-09" db="EMBL/GenBank/DDBJ databases">
        <title>Draft genome of the ectomycorrhizal ascomycete Sphaerosporella brunnea.</title>
        <authorList>
            <consortium name="DOE Joint Genome Institute"/>
            <person name="Benucci G.M."/>
            <person name="Marozzi G."/>
            <person name="Antonielli L."/>
            <person name="Sanchez S."/>
            <person name="Marco P."/>
            <person name="Wang X."/>
            <person name="Falini L.B."/>
            <person name="Barry K."/>
            <person name="Haridas S."/>
            <person name="Lipzen A."/>
            <person name="Labutti K."/>
            <person name="Grigoriev I.V."/>
            <person name="Murat C."/>
            <person name="Martin F."/>
            <person name="Albertini E."/>
            <person name="Donnini D."/>
            <person name="Bonito G."/>
        </authorList>
    </citation>
    <scope>NUCLEOTIDE SEQUENCE [LARGE SCALE GENOMIC DNA]</scope>
    <source>
        <strain evidence="6 7">Sb_GMNB300</strain>
    </source>
</reference>
<dbReference type="AlphaFoldDB" id="A0A5J5F1J3"/>
<feature type="compositionally biased region" description="Basic and acidic residues" evidence="4">
    <location>
        <begin position="248"/>
        <end position="258"/>
    </location>
</feature>
<sequence length="913" mass="102681">MSDLFNAEAGNSDEDSIATDSTAESVAQEGASFPVEVLLADKWSPIRKKQVYLVKWEGYPFHRCTWEPASSFDSETRQLIEDYKERKRKGQTDSTVADKFERAKSEHEAAQAERKERRRKKRERRVQRRGPPVPTPPAPQRRQPRRNHETIVRDAPTGRGRRHSSESLADLAIGDNEGLSEESGGFASESEEDEDEDVHVARRRKRPVKKARRAPVESDSDEGSDSMMEDLSRRAKQKKLAKANNSRTEVKEERDGQRGGRKPAKSVPKKRAFNKSPSPIGRKRAAVGDKTEASTAVPTQNKPKVQRYNNLSHWNAAMKKSHRDRAPAAEELNLINLGDRARTAVDTIPGQKGFGAPRKESLVQPPAETSNRSYAITGRSATGPGSKASQTQVKTENPSHQLSTRRTPPPFPGADIMDMALDEPQKHTPGHHGKRIDALGIAEQPHPEFSREVLYGTAAHSLGAVIFTGFSVEFLAMVRAVPLDKLWISKSLENRYIREYFVPRYGTPQEYVDMVIPEHVDPSPFLRVLTVMNGAGLIVHSGFTMMVFQPTNESLRAAFKTPNQKVKSPLRAVLYPPLGVEAPSYPIAGPVIMHQPFDEGFDNYLPNLMHRLLGCYGDFLKKRIPSDQRSYCVTICPEGAKPERLELENVLRLLGHKIFKINDTPEMEKMTKARKFTVTVLVHCTLQQQLHILPHIKTLRRLPATTFRFFGMQLSRPDTDPRVDRLVNIDTRFWSFGTAILMTPKFVLENMEAACQVLGYQKKKAGSTKLVLPEFMGERLQKTALDKLGRNGEKVLRLLYELESRIKHLDARYLSVDISGPVRTTELEPGEITGPGPTGTEIDWIVDRFAFFHLEQCASFRRFIICHSASEEVADAKELFQTIDFMDPAAVVRELGQGSSRQPPPVSFTIPSK</sequence>
<comment type="caution">
    <text evidence="6">The sequence shown here is derived from an EMBL/GenBank/DDBJ whole genome shotgun (WGS) entry which is preliminary data.</text>
</comment>
<dbReference type="SMART" id="SM00298">
    <property type="entry name" value="CHROMO"/>
    <property type="match status" value="1"/>
</dbReference>
<feature type="region of interest" description="Disordered" evidence="4">
    <location>
        <begin position="83"/>
        <end position="307"/>
    </location>
</feature>
<accession>A0A5J5F1J3</accession>
<evidence type="ECO:0000256" key="2">
    <source>
        <dbReference type="ARBA" id="ARBA00011353"/>
    </source>
</evidence>
<keyword evidence="3" id="KW-0539">Nucleus</keyword>
<evidence type="ECO:0000256" key="3">
    <source>
        <dbReference type="ARBA" id="ARBA00023242"/>
    </source>
</evidence>
<dbReference type="InterPro" id="IPR023780">
    <property type="entry name" value="Chromo_domain"/>
</dbReference>
<comment type="subcellular location">
    <subcellularLocation>
        <location evidence="1">Nucleus</location>
    </subcellularLocation>
</comment>
<feature type="compositionally biased region" description="Polar residues" evidence="4">
    <location>
        <begin position="387"/>
        <end position="406"/>
    </location>
</feature>
<feature type="region of interest" description="Disordered" evidence="4">
    <location>
        <begin position="1"/>
        <end position="25"/>
    </location>
</feature>
<feature type="compositionally biased region" description="Basic residues" evidence="4">
    <location>
        <begin position="259"/>
        <end position="273"/>
    </location>
</feature>
<protein>
    <recommendedName>
        <fullName evidence="5">Chromo domain-containing protein</fullName>
    </recommendedName>
</protein>
<evidence type="ECO:0000256" key="1">
    <source>
        <dbReference type="ARBA" id="ARBA00004123"/>
    </source>
</evidence>
<feature type="compositionally biased region" description="Basic residues" evidence="4">
    <location>
        <begin position="116"/>
        <end position="128"/>
    </location>
</feature>
<keyword evidence="7" id="KW-1185">Reference proteome</keyword>
<dbReference type="InterPro" id="IPR051219">
    <property type="entry name" value="Heterochromatin_chromo-domain"/>
</dbReference>
<dbReference type="GO" id="GO:0006338">
    <property type="term" value="P:chromatin remodeling"/>
    <property type="evidence" value="ECO:0007669"/>
    <property type="project" value="UniProtKB-ARBA"/>
</dbReference>
<dbReference type="Pfam" id="PF00385">
    <property type="entry name" value="Chromo"/>
    <property type="match status" value="1"/>
</dbReference>
<dbReference type="InterPro" id="IPR016197">
    <property type="entry name" value="Chromo-like_dom_sf"/>
</dbReference>
<feature type="domain" description="Chromo" evidence="5">
    <location>
        <begin position="33"/>
        <end position="95"/>
    </location>
</feature>
<dbReference type="OrthoDB" id="1918685at2759"/>
<evidence type="ECO:0000256" key="4">
    <source>
        <dbReference type="SAM" id="MobiDB-lite"/>
    </source>
</evidence>
<dbReference type="GO" id="GO:0005634">
    <property type="term" value="C:nucleus"/>
    <property type="evidence" value="ECO:0007669"/>
    <property type="project" value="UniProtKB-SubCell"/>
</dbReference>
<comment type="subunit">
    <text evidence="2">Component of the NuA4 histone acetyltransferase complex.</text>
</comment>
<dbReference type="InParanoid" id="A0A5J5F1J3"/>